<dbReference type="FunFam" id="3.40.960.10:FF:000002">
    <property type="entry name" value="DNA helicase related protein"/>
    <property type="match status" value="1"/>
</dbReference>
<dbReference type="InterPro" id="IPR011335">
    <property type="entry name" value="Restrct_endonuc-II-like"/>
</dbReference>
<evidence type="ECO:0008006" key="8">
    <source>
        <dbReference type="Google" id="ProtNLM"/>
    </source>
</evidence>
<organism evidence="6 7">
    <name type="scientific">Nitratidesulfovibrio vulgaris (strain DP4)</name>
    <name type="common">Desulfovibrio vulgaris</name>
    <dbReference type="NCBI Taxonomy" id="391774"/>
    <lineage>
        <taxon>Bacteria</taxon>
        <taxon>Pseudomonadati</taxon>
        <taxon>Thermodesulfobacteriota</taxon>
        <taxon>Desulfovibrionia</taxon>
        <taxon>Desulfovibrionales</taxon>
        <taxon>Desulfovibrionaceae</taxon>
        <taxon>Nitratidesulfovibrio</taxon>
    </lineage>
</organism>
<reference evidence="7" key="1">
    <citation type="journal article" date="2009" name="Environ. Microbiol.">
        <title>Contribution of mobile genetic elements to Desulfovibrio vulgaris genome plasticity.</title>
        <authorList>
            <person name="Walker C.B."/>
            <person name="Stolyar S."/>
            <person name="Chivian D."/>
            <person name="Pinel N."/>
            <person name="Gabster J.A."/>
            <person name="Dehal P.S."/>
            <person name="He Z."/>
            <person name="Yang Z.K."/>
            <person name="Yen H.C."/>
            <person name="Zhou J."/>
            <person name="Wall J.D."/>
            <person name="Hazen T.C."/>
            <person name="Arkin A.P."/>
            <person name="Stahl D.A."/>
        </authorList>
    </citation>
    <scope>NUCLEOTIDE SEQUENCE [LARGE SCALE GENOMIC DNA]</scope>
    <source>
        <strain evidence="7">DP4</strain>
    </source>
</reference>
<dbReference type="Pfam" id="PF13086">
    <property type="entry name" value="AAA_11"/>
    <property type="match status" value="2"/>
</dbReference>
<dbReference type="Pfam" id="PF18741">
    <property type="entry name" value="MTES_1575"/>
    <property type="match status" value="1"/>
</dbReference>
<dbReference type="GO" id="GO:0004386">
    <property type="term" value="F:helicase activity"/>
    <property type="evidence" value="ECO:0007669"/>
    <property type="project" value="InterPro"/>
</dbReference>
<dbReference type="Pfam" id="PF11784">
    <property type="entry name" value="DUF3320"/>
    <property type="match status" value="1"/>
</dbReference>
<feature type="domain" description="DNA2/NAM7 helicase-like C-terminal" evidence="4">
    <location>
        <begin position="1406"/>
        <end position="1593"/>
    </location>
</feature>
<protein>
    <recommendedName>
        <fullName evidence="8">DNA helicase related protein</fullName>
    </recommendedName>
</protein>
<dbReference type="Pfam" id="PF13195">
    <property type="entry name" value="DUF4011"/>
    <property type="match status" value="1"/>
</dbReference>
<evidence type="ECO:0000259" key="3">
    <source>
        <dbReference type="Pfam" id="PF13086"/>
    </source>
</evidence>
<sequence>MEQLDFVSDDSGCEDLEKTILIDVSTLPKLNLALQQNAIPLIQDLGIKNNTQEPLERVELVLQSDPPLCQQQIWKMERIGAEVHFRLPERALNVSAIFLSELQEAVRAVLSFRLMVSDQEVCRKDVPLEVLSKDEWGGVGHIPEIAAAFVRPNDVAVERIIKQAAEVLRKRSKPSAFDGYKTGDRKRVWEVLSSLWASVCSLGLDYILPPASFEQQGQKVRSPSRVLEAGLGTCLDLCLLFASCIEQCGLNPLLVFVDGHAFPGAWLSDEDFSTVVVDDPLFLRKRIELGEMVLFESTLATDRPAPAFSFACQTGAAHLDGLKAFILAVDVKRARIQRIKPLDEARPAPTADSGPAQVQEPVWEEAPDLPESIALPSPDAQADVPGGRLDKWKRQLLDLSLRNKLLNFRPGKTAIFLNCPDPAKLEDMLAEGEKFKILPDPRVMLENDPRSQELHRQQNQEEARFIHARQALGRKELLADGPGDQLDGRLVELFRAVRSQLEEGGANTLYLAIGILNWKKDQTSDRIHKAPLLLIPVMLHRRSVQSGFTLSMHEDTPRFNPTLLQMLRQDHALSMSEFEGDLPTDESGLDIPLILRTVRQYVRDIPGWSVSDSVVLSTFSFSKYLMWKDLADRTDQLKENPIVRHLIDTPREPYGAGDDFPQADALDDTLPAQECFTPLMSDSSQLAAVAAASRGKDFVLVGPPGTGKSQTITNIIAQCLAMGQSVLFVSEKKAALDVVYRRLRDVGLSDFCLELHSNKANKVEALNQLRAACDASEEFDPREWERESHRLQSVRSQLNAFVRRLHHRHPNGISAYQAMGRCVAGAQVPLVNLSWPGAHQHDVDAMDGLRDVARRIGITLHAVGEISGHPLTGLSKGEWSPSWQTELLEAASTLPGKATALLQASEACRKAMGLPATPSGRRWFTGLTRLAGLTLEAYCKPYAFILSPGASRVTEDLRKGLTLQADFRETWSKLSVAYRMEATDLDLDGLSVAWEAGSSAWWLKRFFACRGVRNSLKSRTEGKENPQDIPSDINMLRRARGCLVELSSLDHLQESTSGLWRGLDTVTEEIETALIWADALRATMYMLANTPEELAALRLAVTRILELGEDLLSPEGILRPRAEHLKEAFRQFEESLEKITFLTGTSQEELFPENDEGWLETIGERCRAWQALAPKIKNWCAWRGVRQEAMTVGLSPLITTLENLSGIEVDVPEMFEVNYCRWWIQALVDSDEVLRGFVSHVHEGRIDEFRKLDETIMGLTRSCVRARLCGRMAALDDKSRKSETGVLNRELQKKKRHMPLRQLITALPNILTRVTPCFLMSPLSIAQFLGTQQAFFDVVVFDEASQIPVWDAIGAIARGRRLVVAGDPKQLPPTSFFDRRDQVDLDGDDVDEDMESILDECIGASLPTLQLCWHYRSKSESLITFSNHRYYGGGLVTFPTPATTDRAVRFHHVPGGVYEKGGARVNKAEAQAIVENIVKRLSDPAFNHEGTSLGVVTFNQEQQRLIEDLLEVERRKDPAVDAHFSEERLEPVFVKNLENVQGDERDVILFSVTYGPDASGRVSMNFGPLNKSGGGRRLNVAVTRARQEMAVFSTLRPDQIDLARTNAEGVKDFKHFLEYAERGPKALGEVIHGSLGGYDSPFEKSVAERLQARGWSVHTQIGVSAFRIDLGVVHPDKPGRYLAGIECDGATYHRSATARDRDRLRQLVLNRLGWNIFRVWSTDWWTDSADSLDRLHGHLKGLLEQTRQSVDEDATKPPKAQESTPPAAEATIASPGLVCGMVTQDFPRQDQEDMPQSDDSIMNGARERFHDLDYTSELKEMVGALIANEGPIREDLLVRKIARAHGLKHSGERIKNRVLALVSRTCPKSREEGMVFYWPEGCAPSSCTTCRLPSPGEEARSVDSIAIQELVVLARQVISEGVQPEEAHILMGTRLGLKRLRQPSVKRMQSAIKRAIDA</sequence>
<evidence type="ECO:0000313" key="6">
    <source>
        <dbReference type="EMBL" id="ABM27882.1"/>
    </source>
</evidence>
<feature type="region of interest" description="Disordered" evidence="1">
    <location>
        <begin position="1747"/>
        <end position="1774"/>
    </location>
</feature>
<dbReference type="InterPro" id="IPR049468">
    <property type="entry name" value="Restrct_endonuc-II-like_dom"/>
</dbReference>
<feature type="domain" description="DNA2/NAM7 helicase helicase" evidence="3">
    <location>
        <begin position="1332"/>
        <end position="1375"/>
    </location>
</feature>
<accession>A0A0H3A6X5</accession>
<dbReference type="PANTHER" id="PTHR10887">
    <property type="entry name" value="DNA2/NAM7 HELICASE FAMILY"/>
    <property type="match status" value="1"/>
</dbReference>
<feature type="domain" description="Restriction endonuclease type II-like" evidence="5">
    <location>
        <begin position="1642"/>
        <end position="1737"/>
    </location>
</feature>
<dbReference type="Gene3D" id="3.40.50.300">
    <property type="entry name" value="P-loop containing nucleotide triphosphate hydrolases"/>
    <property type="match status" value="3"/>
</dbReference>
<dbReference type="SUPFAM" id="SSF52540">
    <property type="entry name" value="P-loop containing nucleoside triphosphate hydrolases"/>
    <property type="match status" value="1"/>
</dbReference>
<name>A0A0H3A6X5_NITV4</name>
<evidence type="ECO:0000259" key="2">
    <source>
        <dbReference type="Pfam" id="PF11784"/>
    </source>
</evidence>
<feature type="domain" description="DNA2/NAM7 helicase helicase" evidence="3">
    <location>
        <begin position="682"/>
        <end position="749"/>
    </location>
</feature>
<dbReference type="SUPFAM" id="SSF52980">
    <property type="entry name" value="Restriction endonuclease-like"/>
    <property type="match status" value="1"/>
</dbReference>
<dbReference type="CDD" id="cd18808">
    <property type="entry name" value="SF1_C_Upf1"/>
    <property type="match status" value="1"/>
</dbReference>
<dbReference type="InterPro" id="IPR041679">
    <property type="entry name" value="DNA2/NAM7-like_C"/>
</dbReference>
<dbReference type="EMBL" id="CP000527">
    <property type="protein sequence ID" value="ABM27882.1"/>
    <property type="molecule type" value="Genomic_DNA"/>
</dbReference>
<proteinExistence type="predicted"/>
<dbReference type="InterPro" id="IPR027417">
    <property type="entry name" value="P-loop_NTPase"/>
</dbReference>
<dbReference type="InterPro" id="IPR021754">
    <property type="entry name" value="DUF3320"/>
</dbReference>
<dbReference type="Gene3D" id="3.40.960.10">
    <property type="entry name" value="VSR Endonuclease"/>
    <property type="match status" value="1"/>
</dbReference>
<evidence type="ECO:0000256" key="1">
    <source>
        <dbReference type="SAM" id="MobiDB-lite"/>
    </source>
</evidence>
<dbReference type="PANTHER" id="PTHR10887:SF495">
    <property type="entry name" value="HELICASE SENATAXIN ISOFORM X1-RELATED"/>
    <property type="match status" value="1"/>
</dbReference>
<dbReference type="RefSeq" id="WP_011791880.1">
    <property type="nucleotide sequence ID" value="NC_008751.1"/>
</dbReference>
<dbReference type="FunFam" id="3.40.50.300:FF:002063">
    <property type="entry name" value="DNA helicase related protein"/>
    <property type="match status" value="1"/>
</dbReference>
<evidence type="ECO:0000313" key="7">
    <source>
        <dbReference type="Proteomes" id="UP000009173"/>
    </source>
</evidence>
<feature type="domain" description="DUF3320" evidence="2">
    <location>
        <begin position="1808"/>
        <end position="1856"/>
    </location>
</feature>
<dbReference type="Proteomes" id="UP000009173">
    <property type="component" value="Chromosome"/>
</dbReference>
<dbReference type="InterPro" id="IPR041677">
    <property type="entry name" value="DNA2/NAM7_AAA_11"/>
</dbReference>
<gene>
    <name evidence="6" type="ordered locus">Dvul_0861</name>
</gene>
<dbReference type="InterPro" id="IPR045055">
    <property type="entry name" value="DNA2/NAM7-like"/>
</dbReference>
<dbReference type="InterPro" id="IPR025103">
    <property type="entry name" value="DUF4011"/>
</dbReference>
<dbReference type="InterPro" id="IPR047187">
    <property type="entry name" value="SF1_C_Upf1"/>
</dbReference>
<evidence type="ECO:0000259" key="5">
    <source>
        <dbReference type="Pfam" id="PF18741"/>
    </source>
</evidence>
<dbReference type="Pfam" id="PF13087">
    <property type="entry name" value="AAA_12"/>
    <property type="match status" value="1"/>
</dbReference>
<dbReference type="HOGENOM" id="CLU_000788_0_1_7"/>
<dbReference type="KEGG" id="dvl:Dvul_0861"/>
<evidence type="ECO:0000259" key="4">
    <source>
        <dbReference type="Pfam" id="PF13087"/>
    </source>
</evidence>